<feature type="binding site" evidence="2">
    <location>
        <position position="57"/>
    </location>
    <ligand>
        <name>Fe cation</name>
        <dbReference type="ChEBI" id="CHEBI:24875"/>
    </ligand>
</feature>
<evidence type="ECO:0000256" key="1">
    <source>
        <dbReference type="ARBA" id="ARBA00008416"/>
    </source>
</evidence>
<feature type="domain" description="Quercetin 2,3-dioxygenase C-terminal cupin" evidence="5">
    <location>
        <begin position="157"/>
        <end position="234"/>
    </location>
</feature>
<sequence length="236" mass="26354">MFQIRKSNERGYAQHGWLESYHSFSFGSYYDPKHMGFGPLRVINEDWVQPETGFGTHGHRDMEIITYMLGGELSHKDSLGGGSAINPNQIQRMSAGTGIRHSEMNAHKTDVAHLLQIWIEPAVKNVEPGYKDHDLDVASITGQLGLIVTGDKAEAEAKNIAFIYQDAKMYAGRLNQQSVHRELDPQRKGYLHVARGELTVGNVLLQTGDALMVSGERELNFDVNDQAEVLFFDLPA</sequence>
<gene>
    <name evidence="6" type="ORF">RGQ30_26630</name>
</gene>
<dbReference type="PIRSF" id="PIRSF006232">
    <property type="entry name" value="Pirin"/>
    <property type="match status" value="1"/>
</dbReference>
<evidence type="ECO:0000256" key="3">
    <source>
        <dbReference type="RuleBase" id="RU003457"/>
    </source>
</evidence>
<dbReference type="InterPro" id="IPR041602">
    <property type="entry name" value="Quercetinase_C"/>
</dbReference>
<dbReference type="RefSeq" id="WP_130557732.1">
    <property type="nucleotide sequence ID" value="NZ_AP028947.1"/>
</dbReference>
<dbReference type="PANTHER" id="PTHR43212:SF3">
    <property type="entry name" value="QUERCETIN 2,3-DIOXYGENASE"/>
    <property type="match status" value="1"/>
</dbReference>
<comment type="similarity">
    <text evidence="1 3">Belongs to the pirin family.</text>
</comment>
<organism evidence="6 7">
    <name type="scientific">Limnobacter thiooxidans</name>
    <dbReference type="NCBI Taxonomy" id="131080"/>
    <lineage>
        <taxon>Bacteria</taxon>
        <taxon>Pseudomonadati</taxon>
        <taxon>Pseudomonadota</taxon>
        <taxon>Betaproteobacteria</taxon>
        <taxon>Burkholderiales</taxon>
        <taxon>Burkholderiaceae</taxon>
        <taxon>Limnobacter</taxon>
    </lineage>
</organism>
<dbReference type="AlphaFoldDB" id="A0AA86MJ79"/>
<dbReference type="InterPro" id="IPR011051">
    <property type="entry name" value="RmlC_Cupin_sf"/>
</dbReference>
<dbReference type="SUPFAM" id="SSF51182">
    <property type="entry name" value="RmlC-like cupins"/>
    <property type="match status" value="1"/>
</dbReference>
<protein>
    <submittedName>
        <fullName evidence="6">Pirin family protein</fullName>
    </submittedName>
</protein>
<dbReference type="GO" id="GO:0046872">
    <property type="term" value="F:metal ion binding"/>
    <property type="evidence" value="ECO:0007669"/>
    <property type="project" value="UniProtKB-KW"/>
</dbReference>
<dbReference type="InterPro" id="IPR012093">
    <property type="entry name" value="Pirin"/>
</dbReference>
<keyword evidence="2" id="KW-0479">Metal-binding</keyword>
<dbReference type="CDD" id="cd02910">
    <property type="entry name" value="cupin_Yhhw_N"/>
    <property type="match status" value="1"/>
</dbReference>
<reference evidence="6 7" key="1">
    <citation type="submission" date="2023-10" db="EMBL/GenBank/DDBJ databases">
        <title>Complete Genome Sequence of Limnobacter thiooxidans CS-K2T, Isolated from freshwater lake sediments in Bavaria, Germany.</title>
        <authorList>
            <person name="Naruki M."/>
            <person name="Watanabe A."/>
            <person name="Warashina T."/>
            <person name="Morita T."/>
            <person name="Arakawa K."/>
        </authorList>
    </citation>
    <scope>NUCLEOTIDE SEQUENCE [LARGE SCALE GENOMIC DNA]</scope>
    <source>
        <strain evidence="6 7">CS-K2</strain>
    </source>
</reference>
<evidence type="ECO:0000259" key="4">
    <source>
        <dbReference type="Pfam" id="PF02678"/>
    </source>
</evidence>
<dbReference type="Pfam" id="PF02678">
    <property type="entry name" value="Pirin"/>
    <property type="match status" value="1"/>
</dbReference>
<proteinExistence type="inferred from homology"/>
<comment type="cofactor">
    <cofactor evidence="2">
        <name>Fe cation</name>
        <dbReference type="ChEBI" id="CHEBI:24875"/>
    </cofactor>
    <text evidence="2">Binds 1 Fe cation per subunit.</text>
</comment>
<evidence type="ECO:0000313" key="6">
    <source>
        <dbReference type="EMBL" id="BET27162.1"/>
    </source>
</evidence>
<dbReference type="InterPro" id="IPR003829">
    <property type="entry name" value="Pirin_N_dom"/>
</dbReference>
<feature type="binding site" evidence="2">
    <location>
        <position position="101"/>
    </location>
    <ligand>
        <name>Fe cation</name>
        <dbReference type="ChEBI" id="CHEBI:24875"/>
    </ligand>
</feature>
<keyword evidence="7" id="KW-1185">Reference proteome</keyword>
<dbReference type="Gene3D" id="2.60.120.10">
    <property type="entry name" value="Jelly Rolls"/>
    <property type="match status" value="2"/>
</dbReference>
<feature type="domain" description="Pirin N-terminal" evidence="4">
    <location>
        <begin position="9"/>
        <end position="119"/>
    </location>
</feature>
<dbReference type="KEGG" id="lto:RGQ30_26630"/>
<accession>A0AA86MJ79</accession>
<dbReference type="EMBL" id="AP028947">
    <property type="protein sequence ID" value="BET27162.1"/>
    <property type="molecule type" value="Genomic_DNA"/>
</dbReference>
<evidence type="ECO:0000256" key="2">
    <source>
        <dbReference type="PIRSR" id="PIRSR006232-1"/>
    </source>
</evidence>
<feature type="binding site" evidence="2">
    <location>
        <position position="103"/>
    </location>
    <ligand>
        <name>Fe cation</name>
        <dbReference type="ChEBI" id="CHEBI:24875"/>
    </ligand>
</feature>
<dbReference type="Proteomes" id="UP001329151">
    <property type="component" value="Chromosome"/>
</dbReference>
<dbReference type="Pfam" id="PF17954">
    <property type="entry name" value="Pirin_C_2"/>
    <property type="match status" value="1"/>
</dbReference>
<evidence type="ECO:0000313" key="7">
    <source>
        <dbReference type="Proteomes" id="UP001329151"/>
    </source>
</evidence>
<name>A0AA86MJ79_9BURK</name>
<dbReference type="PANTHER" id="PTHR43212">
    <property type="entry name" value="QUERCETIN 2,3-DIOXYGENASE"/>
    <property type="match status" value="1"/>
</dbReference>
<evidence type="ECO:0000259" key="5">
    <source>
        <dbReference type="Pfam" id="PF17954"/>
    </source>
</evidence>
<keyword evidence="2" id="KW-0408">Iron</keyword>
<dbReference type="InterPro" id="IPR014710">
    <property type="entry name" value="RmlC-like_jellyroll"/>
</dbReference>
<feature type="binding site" evidence="2">
    <location>
        <position position="59"/>
    </location>
    <ligand>
        <name>Fe cation</name>
        <dbReference type="ChEBI" id="CHEBI:24875"/>
    </ligand>
</feature>